<organism evidence="8 9">
    <name type="scientific">Petrolisthes manimaculis</name>
    <dbReference type="NCBI Taxonomy" id="1843537"/>
    <lineage>
        <taxon>Eukaryota</taxon>
        <taxon>Metazoa</taxon>
        <taxon>Ecdysozoa</taxon>
        <taxon>Arthropoda</taxon>
        <taxon>Crustacea</taxon>
        <taxon>Multicrustacea</taxon>
        <taxon>Malacostraca</taxon>
        <taxon>Eumalacostraca</taxon>
        <taxon>Eucarida</taxon>
        <taxon>Decapoda</taxon>
        <taxon>Pleocyemata</taxon>
        <taxon>Anomura</taxon>
        <taxon>Galatheoidea</taxon>
        <taxon>Porcellanidae</taxon>
        <taxon>Petrolisthes</taxon>
    </lineage>
</organism>
<dbReference type="GO" id="GO:0016020">
    <property type="term" value="C:membrane"/>
    <property type="evidence" value="ECO:0007669"/>
    <property type="project" value="UniProtKB-SubCell"/>
</dbReference>
<dbReference type="InterPro" id="IPR036259">
    <property type="entry name" value="MFS_trans_sf"/>
</dbReference>
<evidence type="ECO:0000256" key="5">
    <source>
        <dbReference type="SAM" id="MobiDB-lite"/>
    </source>
</evidence>
<keyword evidence="4 6" id="KW-0472">Membrane</keyword>
<dbReference type="AlphaFoldDB" id="A0AAE1TRV8"/>
<dbReference type="PANTHER" id="PTHR48021:SF1">
    <property type="entry name" value="GH07001P-RELATED"/>
    <property type="match status" value="1"/>
</dbReference>
<dbReference type="Pfam" id="PF00083">
    <property type="entry name" value="Sugar_tr"/>
    <property type="match status" value="1"/>
</dbReference>
<keyword evidence="9" id="KW-1185">Reference proteome</keyword>
<dbReference type="PANTHER" id="PTHR48021">
    <property type="match status" value="1"/>
</dbReference>
<comment type="subcellular location">
    <subcellularLocation>
        <location evidence="1">Membrane</location>
        <topology evidence="1">Multi-pass membrane protein</topology>
    </subcellularLocation>
</comment>
<feature type="transmembrane region" description="Helical" evidence="6">
    <location>
        <begin position="268"/>
        <end position="291"/>
    </location>
</feature>
<feature type="transmembrane region" description="Helical" evidence="6">
    <location>
        <begin position="452"/>
        <end position="470"/>
    </location>
</feature>
<dbReference type="InterPro" id="IPR005828">
    <property type="entry name" value="MFS_sugar_transport-like"/>
</dbReference>
<feature type="transmembrane region" description="Helical" evidence="6">
    <location>
        <begin position="178"/>
        <end position="195"/>
    </location>
</feature>
<feature type="transmembrane region" description="Helical" evidence="6">
    <location>
        <begin position="477"/>
        <end position="497"/>
    </location>
</feature>
<evidence type="ECO:0000313" key="9">
    <source>
        <dbReference type="Proteomes" id="UP001292094"/>
    </source>
</evidence>
<feature type="transmembrane region" description="Helical" evidence="6">
    <location>
        <begin position="331"/>
        <end position="349"/>
    </location>
</feature>
<feature type="region of interest" description="Disordered" evidence="5">
    <location>
        <begin position="1"/>
        <end position="114"/>
    </location>
</feature>
<evidence type="ECO:0000256" key="6">
    <source>
        <dbReference type="SAM" id="Phobius"/>
    </source>
</evidence>
<evidence type="ECO:0000256" key="3">
    <source>
        <dbReference type="ARBA" id="ARBA00022989"/>
    </source>
</evidence>
<evidence type="ECO:0000256" key="2">
    <source>
        <dbReference type="ARBA" id="ARBA00022692"/>
    </source>
</evidence>
<reference evidence="8" key="1">
    <citation type="submission" date="2023-11" db="EMBL/GenBank/DDBJ databases">
        <title>Genome assemblies of two species of porcelain crab, Petrolisthes cinctipes and Petrolisthes manimaculis (Anomura: Porcellanidae).</title>
        <authorList>
            <person name="Angst P."/>
        </authorList>
    </citation>
    <scope>NUCLEOTIDE SEQUENCE</scope>
    <source>
        <strain evidence="8">PB745_02</strain>
        <tissue evidence="8">Gill</tissue>
    </source>
</reference>
<protein>
    <recommendedName>
        <fullName evidence="7">Major facilitator superfamily (MFS) profile domain-containing protein</fullName>
    </recommendedName>
</protein>
<comment type="caution">
    <text evidence="8">The sequence shown here is derived from an EMBL/GenBank/DDBJ whole genome shotgun (WGS) entry which is preliminary data.</text>
</comment>
<dbReference type="Proteomes" id="UP001292094">
    <property type="component" value="Unassembled WGS sequence"/>
</dbReference>
<feature type="transmembrane region" description="Helical" evidence="6">
    <location>
        <begin position="244"/>
        <end position="262"/>
    </location>
</feature>
<keyword evidence="3 6" id="KW-1133">Transmembrane helix</keyword>
<dbReference type="InterPro" id="IPR020846">
    <property type="entry name" value="MFS_dom"/>
</dbReference>
<feature type="domain" description="Major facilitator superfamily (MFS) profile" evidence="7">
    <location>
        <begin position="169"/>
        <end position="566"/>
    </location>
</feature>
<accession>A0AAE1TRV8</accession>
<evidence type="ECO:0000256" key="4">
    <source>
        <dbReference type="ARBA" id="ARBA00023136"/>
    </source>
</evidence>
<dbReference type="PROSITE" id="PS50850">
    <property type="entry name" value="MFS"/>
    <property type="match status" value="1"/>
</dbReference>
<feature type="transmembrane region" description="Helical" evidence="6">
    <location>
        <begin position="503"/>
        <end position="522"/>
    </location>
</feature>
<keyword evidence="2 6" id="KW-0812">Transmembrane</keyword>
<dbReference type="SUPFAM" id="SSF103473">
    <property type="entry name" value="MFS general substrate transporter"/>
    <property type="match status" value="1"/>
</dbReference>
<feature type="transmembrane region" description="Helical" evidence="6">
    <location>
        <begin position="303"/>
        <end position="325"/>
    </location>
</feature>
<proteinExistence type="predicted"/>
<feature type="compositionally biased region" description="Basic and acidic residues" evidence="5">
    <location>
        <begin position="47"/>
        <end position="80"/>
    </location>
</feature>
<gene>
    <name evidence="8" type="ORF">Pmani_034164</name>
</gene>
<feature type="transmembrane region" description="Helical" evidence="6">
    <location>
        <begin position="215"/>
        <end position="237"/>
    </location>
</feature>
<feature type="transmembrane region" description="Helical" evidence="6">
    <location>
        <begin position="417"/>
        <end position="440"/>
    </location>
</feature>
<evidence type="ECO:0000313" key="8">
    <source>
        <dbReference type="EMBL" id="KAK4293119.1"/>
    </source>
</evidence>
<dbReference type="EMBL" id="JAWZYT010004636">
    <property type="protein sequence ID" value="KAK4293119.1"/>
    <property type="molecule type" value="Genomic_DNA"/>
</dbReference>
<dbReference type="GO" id="GO:0022857">
    <property type="term" value="F:transmembrane transporter activity"/>
    <property type="evidence" value="ECO:0007669"/>
    <property type="project" value="InterPro"/>
</dbReference>
<dbReference type="InterPro" id="IPR050549">
    <property type="entry name" value="MFS_Trehalose_Transporter"/>
</dbReference>
<feature type="transmembrane region" description="Helical" evidence="6">
    <location>
        <begin position="543"/>
        <end position="561"/>
    </location>
</feature>
<dbReference type="Gene3D" id="1.20.1250.20">
    <property type="entry name" value="MFS general substrate transporter like domains"/>
    <property type="match status" value="1"/>
</dbReference>
<feature type="compositionally biased region" description="Polar residues" evidence="5">
    <location>
        <begin position="1"/>
        <end position="11"/>
    </location>
</feature>
<evidence type="ECO:0000256" key="1">
    <source>
        <dbReference type="ARBA" id="ARBA00004141"/>
    </source>
</evidence>
<name>A0AAE1TRV8_9EUCA</name>
<evidence type="ECO:0000259" key="7">
    <source>
        <dbReference type="PROSITE" id="PS50850"/>
    </source>
</evidence>
<sequence>MTPDSEGTTPKTAEGTDEVRQSEPPNCNSSDGCEEDHGQPEVGADEMQLKESQDLNYPGREDDLRKSKAGAEIKQHHEPPNDLVSPGCEDRGQPNTSDQPVSAIPDTSHDDKHDIKAKIRRGVSITEVPPFIYYYDQKIMESDEQQRSVEKRPSLTFTLSNRIGSQCLASLVMAQMRLAAGLAFGFTGYVLPQLIPHQLTGGGDGGDIFLPSHWVALFGSLVHLGAAVGTCCSELLLSRLGQRTVLMLCTPVAALTWLLVYFSPYTWIILLTQFILGITGAIILPCTQTYILETVHEETRERLSAIIHIAGSAGIILPFIIGTSHIGWRELALICCGLTLLPALGIFFLPHSPRWLITCGRNLEAQKALTFFRGDHLISELELSTTFAQIQADNAISTVQKIKHLFKPPTVQPFAQLIITTLTVAFSGGYTLLAYLMLILQTLETGIHPNNNAVMFTLMGTTGIVVYFCIKHRLSHKLLLFAAFSVAAASFMVFASYNYFLNIGSIMVTEWVPVVCLLPYTFSIRMGEAAFSNVRKELINVSLRKVGLQFLTVILYLAAFIEGGTR</sequence>